<keyword evidence="2" id="KW-1185">Reference proteome</keyword>
<evidence type="ECO:0000313" key="2">
    <source>
        <dbReference type="Proteomes" id="UP001176941"/>
    </source>
</evidence>
<sequence>MDAAVGTSQVASTSGALSELLLLNSAPQDPQPCSGRVALTSSLLSFVPQGRGLEASRTHAGSPSNGGFRFVSPLFTGTDPRDSYEVIPSQSQLLHEITTVSTIQLKAEKPDVLDPNPFHCSIQLPEGALPKPGLHAAQAGFYLALTLGLAKPLGAPHRLS</sequence>
<dbReference type="EMBL" id="OX459946">
    <property type="protein sequence ID" value="CAI9152969.1"/>
    <property type="molecule type" value="Genomic_DNA"/>
</dbReference>
<proteinExistence type="predicted"/>
<gene>
    <name evidence="1" type="ORF">MRATA1EN1_LOCUS1931</name>
</gene>
<reference evidence="1" key="1">
    <citation type="submission" date="2023-04" db="EMBL/GenBank/DDBJ databases">
        <authorList>
            <consortium name="ELIXIR-Norway"/>
        </authorList>
    </citation>
    <scope>NUCLEOTIDE SEQUENCE [LARGE SCALE GENOMIC DNA]</scope>
</reference>
<accession>A0ABN8XZE8</accession>
<evidence type="ECO:0000313" key="1">
    <source>
        <dbReference type="EMBL" id="CAI9152969.1"/>
    </source>
</evidence>
<dbReference type="Proteomes" id="UP001176941">
    <property type="component" value="Chromosome 10"/>
</dbReference>
<protein>
    <submittedName>
        <fullName evidence="1">Uncharacterized protein</fullName>
    </submittedName>
</protein>
<organism evidence="1 2">
    <name type="scientific">Rangifer tarandus platyrhynchus</name>
    <name type="common">Svalbard reindeer</name>
    <dbReference type="NCBI Taxonomy" id="3082113"/>
    <lineage>
        <taxon>Eukaryota</taxon>
        <taxon>Metazoa</taxon>
        <taxon>Chordata</taxon>
        <taxon>Craniata</taxon>
        <taxon>Vertebrata</taxon>
        <taxon>Euteleostomi</taxon>
        <taxon>Mammalia</taxon>
        <taxon>Eutheria</taxon>
        <taxon>Laurasiatheria</taxon>
        <taxon>Artiodactyla</taxon>
        <taxon>Ruminantia</taxon>
        <taxon>Pecora</taxon>
        <taxon>Cervidae</taxon>
        <taxon>Odocoileinae</taxon>
        <taxon>Rangifer</taxon>
    </lineage>
</organism>
<name>A0ABN8XZE8_RANTA</name>